<name>A0A4R6SYY9_9SPHI</name>
<gene>
    <name evidence="1" type="ORF">ATK78_0352</name>
</gene>
<protein>
    <submittedName>
        <fullName evidence="1">Uncharacterized protein</fullName>
    </submittedName>
</protein>
<evidence type="ECO:0000313" key="1">
    <source>
        <dbReference type="EMBL" id="TDQ11235.1"/>
    </source>
</evidence>
<accession>A0A4R6SYY9</accession>
<dbReference type="RefSeq" id="WP_133574328.1">
    <property type="nucleotide sequence ID" value="NZ_SNYC01000003.1"/>
</dbReference>
<sequence>MMKSKQILKYYRVDRYDTTIIEISIDDFKEAKKNKDQKSPYRVYAGLILALENAKADALTFINELVRKGEDGLPELLQYRIDHYEDLNINLIEANIRKIEDALMIDPNYQWQPYRIKSN</sequence>
<dbReference type="Proteomes" id="UP000295620">
    <property type="component" value="Unassembled WGS sequence"/>
</dbReference>
<proteinExistence type="predicted"/>
<keyword evidence="2" id="KW-1185">Reference proteome</keyword>
<comment type="caution">
    <text evidence="1">The sequence shown here is derived from an EMBL/GenBank/DDBJ whole genome shotgun (WGS) entry which is preliminary data.</text>
</comment>
<evidence type="ECO:0000313" key="2">
    <source>
        <dbReference type="Proteomes" id="UP000295620"/>
    </source>
</evidence>
<dbReference type="OrthoDB" id="770658at2"/>
<organism evidence="1 2">
    <name type="scientific">Pedobacter metabolipauper</name>
    <dbReference type="NCBI Taxonomy" id="425513"/>
    <lineage>
        <taxon>Bacteria</taxon>
        <taxon>Pseudomonadati</taxon>
        <taxon>Bacteroidota</taxon>
        <taxon>Sphingobacteriia</taxon>
        <taxon>Sphingobacteriales</taxon>
        <taxon>Sphingobacteriaceae</taxon>
        <taxon>Pedobacter</taxon>
    </lineage>
</organism>
<reference evidence="1 2" key="1">
    <citation type="submission" date="2019-03" db="EMBL/GenBank/DDBJ databases">
        <title>Genomic Encyclopedia of Archaeal and Bacterial Type Strains, Phase II (KMG-II): from individual species to whole genera.</title>
        <authorList>
            <person name="Goeker M."/>
        </authorList>
    </citation>
    <scope>NUCLEOTIDE SEQUENCE [LARGE SCALE GENOMIC DNA]</scope>
    <source>
        <strain evidence="1 2">DSM 19035</strain>
    </source>
</reference>
<dbReference type="EMBL" id="SNYC01000003">
    <property type="protein sequence ID" value="TDQ11235.1"/>
    <property type="molecule type" value="Genomic_DNA"/>
</dbReference>
<dbReference type="AlphaFoldDB" id="A0A4R6SYY9"/>